<dbReference type="AlphaFoldDB" id="A0A7J7NA17"/>
<organism evidence="5 6">
    <name type="scientific">Kingdonia uniflora</name>
    <dbReference type="NCBI Taxonomy" id="39325"/>
    <lineage>
        <taxon>Eukaryota</taxon>
        <taxon>Viridiplantae</taxon>
        <taxon>Streptophyta</taxon>
        <taxon>Embryophyta</taxon>
        <taxon>Tracheophyta</taxon>
        <taxon>Spermatophyta</taxon>
        <taxon>Magnoliopsida</taxon>
        <taxon>Ranunculales</taxon>
        <taxon>Circaeasteraceae</taxon>
        <taxon>Kingdonia</taxon>
    </lineage>
</organism>
<dbReference type="PANTHER" id="PTHR45848:SF4">
    <property type="entry name" value="DUAL SPECIFICITY PROTEIN PHOSPHATASE 12"/>
    <property type="match status" value="1"/>
</dbReference>
<proteinExistence type="inferred from homology"/>
<keyword evidence="3" id="KW-0378">Hydrolase</keyword>
<dbReference type="EMBL" id="JACGCM010000940">
    <property type="protein sequence ID" value="KAF6164109.1"/>
    <property type="molecule type" value="Genomic_DNA"/>
</dbReference>
<dbReference type="EC" id="3.1.3.48" evidence="2"/>
<dbReference type="GO" id="GO:0004725">
    <property type="term" value="F:protein tyrosine phosphatase activity"/>
    <property type="evidence" value="ECO:0007669"/>
    <property type="project" value="UniProtKB-EC"/>
</dbReference>
<feature type="non-terminal residue" evidence="5">
    <location>
        <position position="1"/>
    </location>
</feature>
<evidence type="ECO:0000313" key="6">
    <source>
        <dbReference type="Proteomes" id="UP000541444"/>
    </source>
</evidence>
<dbReference type="GO" id="GO:0008138">
    <property type="term" value="F:protein tyrosine/serine/threonine phosphatase activity"/>
    <property type="evidence" value="ECO:0007669"/>
    <property type="project" value="TreeGrafter"/>
</dbReference>
<comment type="caution">
    <text evidence="5">The sequence shown here is derived from an EMBL/GenBank/DDBJ whole genome shotgun (WGS) entry which is preliminary data.</text>
</comment>
<dbReference type="PANTHER" id="PTHR45848">
    <property type="entry name" value="DUAL SPECIFICITY PROTEIN PHOSPHATASE 12 FAMILY MEMBER"/>
    <property type="match status" value="1"/>
</dbReference>
<dbReference type="OrthoDB" id="1640406at2759"/>
<gene>
    <name evidence="5" type="ORF">GIB67_017693</name>
</gene>
<protein>
    <recommendedName>
        <fullName evidence="2">protein-tyrosine-phosphatase</fullName>
        <ecNumber evidence="2">3.1.3.48</ecNumber>
    </recommendedName>
</protein>
<sequence>YCCKKHIRVVAAHDNVVEHTPGEKERVFKWQKRKTRNSSIKTGNNECSLIFVEPLQWMTTVEEGVGVLEGKLYCVGCNARLGYFNWSGIQCSCGSWITPAFQLQQGRLQISKVLIPLIWPQFG</sequence>
<evidence type="ECO:0000256" key="4">
    <source>
        <dbReference type="ARBA" id="ARBA00022912"/>
    </source>
</evidence>
<name>A0A7J7NA17_9MAGN</name>
<accession>A0A7J7NA17</accession>
<keyword evidence="4" id="KW-0904">Protein phosphatase</keyword>
<evidence type="ECO:0000256" key="3">
    <source>
        <dbReference type="ARBA" id="ARBA00022801"/>
    </source>
</evidence>
<keyword evidence="6" id="KW-1185">Reference proteome</keyword>
<comment type="similarity">
    <text evidence="1">Belongs to the protein-tyrosine phosphatase family. Non-receptor class dual specificity subfamily.</text>
</comment>
<dbReference type="Proteomes" id="UP000541444">
    <property type="component" value="Unassembled WGS sequence"/>
</dbReference>
<evidence type="ECO:0000313" key="5">
    <source>
        <dbReference type="EMBL" id="KAF6164109.1"/>
    </source>
</evidence>
<evidence type="ECO:0000256" key="1">
    <source>
        <dbReference type="ARBA" id="ARBA00008601"/>
    </source>
</evidence>
<reference evidence="5 6" key="1">
    <citation type="journal article" date="2020" name="IScience">
        <title>Genome Sequencing of the Endangered Kingdonia uniflora (Circaeasteraceae, Ranunculales) Reveals Potential Mechanisms of Evolutionary Specialization.</title>
        <authorList>
            <person name="Sun Y."/>
            <person name="Deng T."/>
            <person name="Zhang A."/>
            <person name="Moore M.J."/>
            <person name="Landis J.B."/>
            <person name="Lin N."/>
            <person name="Zhang H."/>
            <person name="Zhang X."/>
            <person name="Huang J."/>
            <person name="Zhang X."/>
            <person name="Sun H."/>
            <person name="Wang H."/>
        </authorList>
    </citation>
    <scope>NUCLEOTIDE SEQUENCE [LARGE SCALE GENOMIC DNA]</scope>
    <source>
        <strain evidence="5">TB1705</strain>
        <tissue evidence="5">Leaf</tissue>
    </source>
</reference>
<evidence type="ECO:0000256" key="2">
    <source>
        <dbReference type="ARBA" id="ARBA00013064"/>
    </source>
</evidence>